<evidence type="ECO:0000256" key="1">
    <source>
        <dbReference type="SAM" id="Coils"/>
    </source>
</evidence>
<keyword evidence="4" id="KW-1185">Reference proteome</keyword>
<evidence type="ECO:0000313" key="3">
    <source>
        <dbReference type="EMBL" id="TLM91824.1"/>
    </source>
</evidence>
<reference evidence="3 4" key="1">
    <citation type="submission" date="2019-05" db="EMBL/GenBank/DDBJ databases">
        <title>Hymenobacter edaphi sp. nov., isolated from abandoned arsenic-contaminated farmland soil.</title>
        <authorList>
            <person name="Nie L."/>
        </authorList>
    </citation>
    <scope>NUCLEOTIDE SEQUENCE [LARGE SCALE GENOMIC DNA]</scope>
    <source>
        <strain evidence="3 4">1-3-3-8</strain>
    </source>
</reference>
<organism evidence="3 4">
    <name type="scientific">Hymenobacter jeollabukensis</name>
    <dbReference type="NCBI Taxonomy" id="2025313"/>
    <lineage>
        <taxon>Bacteria</taxon>
        <taxon>Pseudomonadati</taxon>
        <taxon>Bacteroidota</taxon>
        <taxon>Cytophagia</taxon>
        <taxon>Cytophagales</taxon>
        <taxon>Hymenobacteraceae</taxon>
        <taxon>Hymenobacter</taxon>
    </lineage>
</organism>
<dbReference type="AlphaFoldDB" id="A0A5R8WP54"/>
<keyword evidence="1" id="KW-0175">Coiled coil</keyword>
<dbReference type="Pfam" id="PF13884">
    <property type="entry name" value="Peptidase_S74"/>
    <property type="match status" value="1"/>
</dbReference>
<evidence type="ECO:0000313" key="4">
    <source>
        <dbReference type="Proteomes" id="UP000305517"/>
    </source>
</evidence>
<protein>
    <submittedName>
        <fullName evidence="3">Tail fiber domain-containing protein</fullName>
    </submittedName>
</protein>
<dbReference type="PROSITE" id="PS51688">
    <property type="entry name" value="ICA"/>
    <property type="match status" value="1"/>
</dbReference>
<feature type="coiled-coil region" evidence="1">
    <location>
        <begin position="329"/>
        <end position="366"/>
    </location>
</feature>
<dbReference type="Proteomes" id="UP000305517">
    <property type="component" value="Unassembled WGS sequence"/>
</dbReference>
<dbReference type="EMBL" id="VAJM01000006">
    <property type="protein sequence ID" value="TLM91824.1"/>
    <property type="molecule type" value="Genomic_DNA"/>
</dbReference>
<comment type="caution">
    <text evidence="3">The sequence shown here is derived from an EMBL/GenBank/DDBJ whole genome shotgun (WGS) entry which is preliminary data.</text>
</comment>
<feature type="domain" description="Peptidase S74" evidence="2">
    <location>
        <begin position="247"/>
        <end position="343"/>
    </location>
</feature>
<name>A0A5R8WP54_9BACT</name>
<dbReference type="InterPro" id="IPR030392">
    <property type="entry name" value="S74_ICA"/>
</dbReference>
<gene>
    <name evidence="3" type="ORF">FDY95_14800</name>
</gene>
<evidence type="ECO:0000259" key="2">
    <source>
        <dbReference type="PROSITE" id="PS51688"/>
    </source>
</evidence>
<sequence length="372" mass="38267">MVGTGAELPAGVVGVGVRADGGLNLGQNTAGNLFVGYQSGRANTSGFFNRFIGLQSGFSNTTGNFNQCSGNQSGFSNTTGLDNQFDGMLSGYSNTTGNFNQFSGYRSGYNNTTGSSNWAFGYQSGPTTGNLTNAEAIGYRALVGQSNTLALGGTGSEAVRVGIGTPVAQLEVQLPSATAAASLKLEHRGSNLIVRPLSGGGPASVVENTAGSLLFNPSGGNVGIGTAAPAYTLDVAGTIRGNNVSPSDARFKQQVRPLRGALAGALALRGVRYRWNALGVQRGGVAGAEQVGLLAQEVEQVYPELVSTDAAGYKAVNYAQLTPVLLEALRELAAQNQALQTQVDTLQAQQAGLQRLEQRVRALEAATAQAAR</sequence>
<accession>A0A5R8WP54</accession>
<proteinExistence type="predicted"/>